<proteinExistence type="predicted"/>
<accession>A0AAV9L6R9</accession>
<sequence>MDDKLEQRNTTFTTELGHESANKKISLFSWSGVGSIFWAAGRDSQLDWAGFEVDGSLLSGISWFRS</sequence>
<gene>
    <name evidence="1" type="ORF">R3W88_018305</name>
</gene>
<protein>
    <submittedName>
        <fullName evidence="1">Uncharacterized protein</fullName>
    </submittedName>
</protein>
<dbReference type="EMBL" id="JAWPEI010000008">
    <property type="protein sequence ID" value="KAK4719967.1"/>
    <property type="molecule type" value="Genomic_DNA"/>
</dbReference>
<dbReference type="AlphaFoldDB" id="A0AAV9L6R9"/>
<reference evidence="1 2" key="1">
    <citation type="submission" date="2023-10" db="EMBL/GenBank/DDBJ databases">
        <title>Genome-Wide Identification Analysis in wild type Solanum Pinnatisectum Reveals Some Genes Defensing Phytophthora Infestans.</title>
        <authorList>
            <person name="Sun C."/>
        </authorList>
    </citation>
    <scope>NUCLEOTIDE SEQUENCE [LARGE SCALE GENOMIC DNA]</scope>
    <source>
        <strain evidence="1">LQN</strain>
        <tissue evidence="1">Leaf</tissue>
    </source>
</reference>
<comment type="caution">
    <text evidence="1">The sequence shown here is derived from an EMBL/GenBank/DDBJ whole genome shotgun (WGS) entry which is preliminary data.</text>
</comment>
<name>A0AAV9L6R9_9SOLN</name>
<evidence type="ECO:0000313" key="2">
    <source>
        <dbReference type="Proteomes" id="UP001311915"/>
    </source>
</evidence>
<evidence type="ECO:0000313" key="1">
    <source>
        <dbReference type="EMBL" id="KAK4719967.1"/>
    </source>
</evidence>
<dbReference type="Proteomes" id="UP001311915">
    <property type="component" value="Unassembled WGS sequence"/>
</dbReference>
<keyword evidence="2" id="KW-1185">Reference proteome</keyword>
<organism evidence="1 2">
    <name type="scientific">Solanum pinnatisectum</name>
    <name type="common">tansyleaf nightshade</name>
    <dbReference type="NCBI Taxonomy" id="50273"/>
    <lineage>
        <taxon>Eukaryota</taxon>
        <taxon>Viridiplantae</taxon>
        <taxon>Streptophyta</taxon>
        <taxon>Embryophyta</taxon>
        <taxon>Tracheophyta</taxon>
        <taxon>Spermatophyta</taxon>
        <taxon>Magnoliopsida</taxon>
        <taxon>eudicotyledons</taxon>
        <taxon>Gunneridae</taxon>
        <taxon>Pentapetalae</taxon>
        <taxon>asterids</taxon>
        <taxon>lamiids</taxon>
        <taxon>Solanales</taxon>
        <taxon>Solanaceae</taxon>
        <taxon>Solanoideae</taxon>
        <taxon>Solaneae</taxon>
        <taxon>Solanum</taxon>
    </lineage>
</organism>